<comment type="caution">
    <text evidence="2">The sequence shown here is derived from an EMBL/GenBank/DDBJ whole genome shotgun (WGS) entry which is preliminary data.</text>
</comment>
<gene>
    <name evidence="2" type="ORF">EFB08_06510</name>
</gene>
<keyword evidence="3" id="KW-1185">Reference proteome</keyword>
<dbReference type="Proteomes" id="UP000272117">
    <property type="component" value="Unassembled WGS sequence"/>
</dbReference>
<dbReference type="OrthoDB" id="880556at2"/>
<dbReference type="EMBL" id="RJJD01000003">
    <property type="protein sequence ID" value="RNI29078.1"/>
    <property type="molecule type" value="Genomic_DNA"/>
</dbReference>
<reference evidence="2 3" key="1">
    <citation type="submission" date="2018-11" db="EMBL/GenBank/DDBJ databases">
        <title>Rufibacter latericius sp. nov., isolated from water in Baiyang Lake.</title>
        <authorList>
            <person name="Yang Y."/>
        </authorList>
    </citation>
    <scope>NUCLEOTIDE SEQUENCE [LARGE SCALE GENOMIC DNA]</scope>
    <source>
        <strain evidence="2 3">R-22-1c-1</strain>
    </source>
</reference>
<dbReference type="AlphaFoldDB" id="A0A3M9MWD5"/>
<evidence type="ECO:0008006" key="4">
    <source>
        <dbReference type="Google" id="ProtNLM"/>
    </source>
</evidence>
<feature type="coiled-coil region" evidence="1">
    <location>
        <begin position="83"/>
        <end position="110"/>
    </location>
</feature>
<accession>A0A3M9MWD5</accession>
<proteinExistence type="predicted"/>
<keyword evidence="1" id="KW-0175">Coiled coil</keyword>
<protein>
    <recommendedName>
        <fullName evidence="4">STAS/SEC14 domain-containing protein</fullName>
    </recommendedName>
</protein>
<evidence type="ECO:0000313" key="2">
    <source>
        <dbReference type="EMBL" id="RNI29078.1"/>
    </source>
</evidence>
<dbReference type="RefSeq" id="WP_123126137.1">
    <property type="nucleotide sequence ID" value="NZ_RJJD01000003.1"/>
</dbReference>
<organism evidence="2 3">
    <name type="scientific">Rufibacter latericius</name>
    <dbReference type="NCBI Taxonomy" id="2487040"/>
    <lineage>
        <taxon>Bacteria</taxon>
        <taxon>Pseudomonadati</taxon>
        <taxon>Bacteroidota</taxon>
        <taxon>Cytophagia</taxon>
        <taxon>Cytophagales</taxon>
        <taxon>Hymenobacteraceae</taxon>
        <taxon>Rufibacter</taxon>
    </lineage>
</organism>
<sequence length="143" mass="16472">MVILKNWLITISYEPADDIMFAKLPNVEEFGARELKHALEVVSENVVSYVVKNLLLDSSDVSVVKMEDRVYHATVKDFILKLTSTQLERLARLNNSIQNLESRAVSTVTEIFHQENSKIQFRAFNDKEAAMDWLRTPKFTDPL</sequence>
<evidence type="ECO:0000256" key="1">
    <source>
        <dbReference type="SAM" id="Coils"/>
    </source>
</evidence>
<name>A0A3M9MWD5_9BACT</name>
<evidence type="ECO:0000313" key="3">
    <source>
        <dbReference type="Proteomes" id="UP000272117"/>
    </source>
</evidence>